<keyword evidence="3" id="KW-1185">Reference proteome</keyword>
<sequence length="113" mass="12886">MAEYKFWQRRESRNMKVAKNQKVVASNILEAIAQLSNGDAAAKRMKIVVKKEDLKQVLEAIRDGRRGPPSTAALLEQRLNLLRPRQNMRAAGQSMKGRTRFGSWRPVLQSIPE</sequence>
<name>A0AAD4P241_PERFH</name>
<reference evidence="2 3" key="1">
    <citation type="journal article" date="2021" name="Nat. Commun.">
        <title>Incipient diploidization of the medicinal plant Perilla within 10,000 years.</title>
        <authorList>
            <person name="Zhang Y."/>
            <person name="Shen Q."/>
            <person name="Leng L."/>
            <person name="Zhang D."/>
            <person name="Chen S."/>
            <person name="Shi Y."/>
            <person name="Ning Z."/>
            <person name="Chen S."/>
        </authorList>
    </citation>
    <scope>NUCLEOTIDE SEQUENCE [LARGE SCALE GENOMIC DNA]</scope>
    <source>
        <strain evidence="3">cv. PC099</strain>
    </source>
</reference>
<dbReference type="EMBL" id="SDAM02000971">
    <property type="protein sequence ID" value="KAH6823315.1"/>
    <property type="molecule type" value="Genomic_DNA"/>
</dbReference>
<evidence type="ECO:0000256" key="1">
    <source>
        <dbReference type="SAM" id="MobiDB-lite"/>
    </source>
</evidence>
<protein>
    <submittedName>
        <fullName evidence="2">Uncharacterized protein</fullName>
    </submittedName>
</protein>
<evidence type="ECO:0000313" key="3">
    <source>
        <dbReference type="Proteomes" id="UP001190926"/>
    </source>
</evidence>
<comment type="caution">
    <text evidence="2">The sequence shown here is derived from an EMBL/GenBank/DDBJ whole genome shotgun (WGS) entry which is preliminary data.</text>
</comment>
<evidence type="ECO:0000313" key="2">
    <source>
        <dbReference type="EMBL" id="KAH6823315.1"/>
    </source>
</evidence>
<proteinExistence type="predicted"/>
<accession>A0AAD4P241</accession>
<gene>
    <name evidence="2" type="ORF">C2S53_017788</name>
</gene>
<dbReference type="Proteomes" id="UP001190926">
    <property type="component" value="Unassembled WGS sequence"/>
</dbReference>
<feature type="region of interest" description="Disordered" evidence="1">
    <location>
        <begin position="89"/>
        <end position="113"/>
    </location>
</feature>
<dbReference type="AlphaFoldDB" id="A0AAD4P241"/>
<organism evidence="2 3">
    <name type="scientific">Perilla frutescens var. hirtella</name>
    <name type="common">Perilla citriodora</name>
    <name type="synonym">Perilla setoyensis</name>
    <dbReference type="NCBI Taxonomy" id="608512"/>
    <lineage>
        <taxon>Eukaryota</taxon>
        <taxon>Viridiplantae</taxon>
        <taxon>Streptophyta</taxon>
        <taxon>Embryophyta</taxon>
        <taxon>Tracheophyta</taxon>
        <taxon>Spermatophyta</taxon>
        <taxon>Magnoliopsida</taxon>
        <taxon>eudicotyledons</taxon>
        <taxon>Gunneridae</taxon>
        <taxon>Pentapetalae</taxon>
        <taxon>asterids</taxon>
        <taxon>lamiids</taxon>
        <taxon>Lamiales</taxon>
        <taxon>Lamiaceae</taxon>
        <taxon>Nepetoideae</taxon>
        <taxon>Elsholtzieae</taxon>
        <taxon>Perilla</taxon>
    </lineage>
</organism>